<evidence type="ECO:0000259" key="17">
    <source>
        <dbReference type="Pfam" id="PF02803"/>
    </source>
</evidence>
<feature type="non-terminal residue" evidence="18">
    <location>
        <position position="739"/>
    </location>
</feature>
<dbReference type="GO" id="GO:0016556">
    <property type="term" value="P:mRNA modification"/>
    <property type="evidence" value="ECO:0007669"/>
    <property type="project" value="InterPro"/>
</dbReference>
<evidence type="ECO:0000256" key="11">
    <source>
        <dbReference type="ARBA" id="ARBA00032336"/>
    </source>
</evidence>
<keyword evidence="9" id="KW-0539">Nucleus</keyword>
<evidence type="ECO:0000256" key="8">
    <source>
        <dbReference type="ARBA" id="ARBA00023187"/>
    </source>
</evidence>
<dbReference type="Pfam" id="PF02803">
    <property type="entry name" value="Thiolase_C"/>
    <property type="match status" value="1"/>
</dbReference>
<dbReference type="NCBIfam" id="TIGR01930">
    <property type="entry name" value="AcCoA-C-Actrans"/>
    <property type="match status" value="1"/>
</dbReference>
<keyword evidence="6" id="KW-0507">mRNA processing</keyword>
<dbReference type="GO" id="GO:0005634">
    <property type="term" value="C:nucleus"/>
    <property type="evidence" value="ECO:0007669"/>
    <property type="project" value="UniProtKB-SubCell"/>
</dbReference>
<evidence type="ECO:0000256" key="3">
    <source>
        <dbReference type="ARBA" id="ARBA00010313"/>
    </source>
</evidence>
<dbReference type="InterPro" id="IPR020613">
    <property type="entry name" value="Thiolase_CS"/>
</dbReference>
<protein>
    <recommendedName>
        <fullName evidence="5">Pre-mRNA-splicing regulator WTAP</fullName>
    </recommendedName>
    <alternativeName>
        <fullName evidence="13">Female-lethal(2)D homolog</fullName>
    </alternativeName>
    <alternativeName>
        <fullName evidence="12">WT1-associated protein</fullName>
    </alternativeName>
    <alternativeName>
        <fullName evidence="11">Wilms tumor 1-associating protein</fullName>
    </alternativeName>
</protein>
<dbReference type="GO" id="GO:0016747">
    <property type="term" value="F:acyltransferase activity, transferring groups other than amino-acyl groups"/>
    <property type="evidence" value="ECO:0007669"/>
    <property type="project" value="InterPro"/>
</dbReference>
<evidence type="ECO:0000256" key="13">
    <source>
        <dbReference type="ARBA" id="ARBA00033097"/>
    </source>
</evidence>
<evidence type="ECO:0000256" key="7">
    <source>
        <dbReference type="ARBA" id="ARBA00022679"/>
    </source>
</evidence>
<comment type="similarity">
    <text evidence="3">Belongs to the fl(2)d family.</text>
</comment>
<name>A0A8X8BTG9_POLSE</name>
<keyword evidence="8" id="KW-0508">mRNA splicing</keyword>
<dbReference type="SUPFAM" id="SSF53901">
    <property type="entry name" value="Thiolase-like"/>
    <property type="match status" value="2"/>
</dbReference>
<accession>A0A8X8BTG9</accession>
<evidence type="ECO:0000256" key="9">
    <source>
        <dbReference type="ARBA" id="ARBA00023242"/>
    </source>
</evidence>
<dbReference type="Proteomes" id="UP000886611">
    <property type="component" value="Unassembled WGS sequence"/>
</dbReference>
<dbReference type="PROSITE" id="PS00099">
    <property type="entry name" value="THIOLASE_3"/>
    <property type="match status" value="1"/>
</dbReference>
<comment type="subcellular location">
    <subcellularLocation>
        <location evidence="1">Nucleus</location>
    </subcellularLocation>
</comment>
<feature type="coiled-coil region" evidence="14">
    <location>
        <begin position="55"/>
        <end position="148"/>
    </location>
</feature>
<comment type="similarity">
    <text evidence="4">Belongs to the thiolase-like superfamily. Thiolase family.</text>
</comment>
<comment type="pathway">
    <text evidence="2">Lipid metabolism.</text>
</comment>
<dbReference type="InterPro" id="IPR020617">
    <property type="entry name" value="Thiolase_C"/>
</dbReference>
<evidence type="ECO:0000256" key="12">
    <source>
        <dbReference type="ARBA" id="ARBA00032703"/>
    </source>
</evidence>
<feature type="domain" description="Thiolase C-terminal" evidence="17">
    <location>
        <begin position="615"/>
        <end position="736"/>
    </location>
</feature>
<evidence type="ECO:0000256" key="14">
    <source>
        <dbReference type="SAM" id="Coils"/>
    </source>
</evidence>
<feature type="compositionally biased region" description="Polar residues" evidence="15">
    <location>
        <begin position="247"/>
        <end position="258"/>
    </location>
</feature>
<dbReference type="EMBL" id="JAATIS010000859">
    <property type="protein sequence ID" value="KAG2467396.1"/>
    <property type="molecule type" value="Genomic_DNA"/>
</dbReference>
<feature type="compositionally biased region" description="Basic and acidic residues" evidence="15">
    <location>
        <begin position="341"/>
        <end position="357"/>
    </location>
</feature>
<dbReference type="InterPro" id="IPR020616">
    <property type="entry name" value="Thiolase_N"/>
</dbReference>
<dbReference type="Pfam" id="PF17098">
    <property type="entry name" value="Wtap"/>
    <property type="match status" value="1"/>
</dbReference>
<keyword evidence="10" id="KW-0012">Acyltransferase</keyword>
<feature type="compositionally biased region" description="Low complexity" evidence="15">
    <location>
        <begin position="236"/>
        <end position="246"/>
    </location>
</feature>
<organism evidence="18 19">
    <name type="scientific">Polypterus senegalus</name>
    <name type="common">Senegal bichir</name>
    <dbReference type="NCBI Taxonomy" id="55291"/>
    <lineage>
        <taxon>Eukaryota</taxon>
        <taxon>Metazoa</taxon>
        <taxon>Chordata</taxon>
        <taxon>Craniata</taxon>
        <taxon>Vertebrata</taxon>
        <taxon>Euteleostomi</taxon>
        <taxon>Actinopterygii</taxon>
        <taxon>Polypteriformes</taxon>
        <taxon>Polypteridae</taxon>
        <taxon>Polypterus</taxon>
    </lineage>
</organism>
<evidence type="ECO:0000313" key="18">
    <source>
        <dbReference type="EMBL" id="KAG2467396.1"/>
    </source>
</evidence>
<gene>
    <name evidence="18" type="primary">Wtap</name>
    <name evidence="18" type="ORF">GTO96_0010569</name>
</gene>
<feature type="domain" description="Thiolase N-terminal" evidence="16">
    <location>
        <begin position="361"/>
        <end position="607"/>
    </location>
</feature>
<reference evidence="18 19" key="1">
    <citation type="journal article" date="2021" name="Cell">
        <title>Tracing the genetic footprints of vertebrate landing in non-teleost ray-finned fishes.</title>
        <authorList>
            <person name="Bi X."/>
            <person name="Wang K."/>
            <person name="Yang L."/>
            <person name="Pan H."/>
            <person name="Jiang H."/>
            <person name="Wei Q."/>
            <person name="Fang M."/>
            <person name="Yu H."/>
            <person name="Zhu C."/>
            <person name="Cai Y."/>
            <person name="He Y."/>
            <person name="Gan X."/>
            <person name="Zeng H."/>
            <person name="Yu D."/>
            <person name="Zhu Y."/>
            <person name="Jiang H."/>
            <person name="Qiu Q."/>
            <person name="Yang H."/>
            <person name="Zhang Y.E."/>
            <person name="Wang W."/>
            <person name="Zhu M."/>
            <person name="He S."/>
            <person name="Zhang G."/>
        </authorList>
    </citation>
    <scope>NUCLEOTIDE SEQUENCE [LARGE SCALE GENOMIC DNA]</scope>
    <source>
        <strain evidence="18">Bchr_013</strain>
    </source>
</reference>
<feature type="compositionally biased region" description="Polar residues" evidence="15">
    <location>
        <begin position="266"/>
        <end position="279"/>
    </location>
</feature>
<dbReference type="AlphaFoldDB" id="A0A8X8BTG9"/>
<proteinExistence type="inferred from homology"/>
<dbReference type="Pfam" id="PF00108">
    <property type="entry name" value="Thiolase_N"/>
    <property type="match status" value="1"/>
</dbReference>
<keyword evidence="14" id="KW-0175">Coiled coil</keyword>
<dbReference type="InterPro" id="IPR033757">
    <property type="entry name" value="WTAP"/>
</dbReference>
<evidence type="ECO:0000256" key="4">
    <source>
        <dbReference type="ARBA" id="ARBA00010982"/>
    </source>
</evidence>
<evidence type="ECO:0000256" key="2">
    <source>
        <dbReference type="ARBA" id="ARBA00005189"/>
    </source>
</evidence>
<dbReference type="InterPro" id="IPR002155">
    <property type="entry name" value="Thiolase"/>
</dbReference>
<dbReference type="InterPro" id="IPR020610">
    <property type="entry name" value="Thiolase_AS"/>
</dbReference>
<evidence type="ECO:0000256" key="10">
    <source>
        <dbReference type="ARBA" id="ARBA00023315"/>
    </source>
</evidence>
<dbReference type="GO" id="GO:0006397">
    <property type="term" value="P:mRNA processing"/>
    <property type="evidence" value="ECO:0007669"/>
    <property type="project" value="UniProtKB-KW"/>
</dbReference>
<dbReference type="Gene3D" id="3.40.47.10">
    <property type="match status" value="2"/>
</dbReference>
<dbReference type="GO" id="GO:0000381">
    <property type="term" value="P:regulation of alternative mRNA splicing, via spliceosome"/>
    <property type="evidence" value="ECO:0007669"/>
    <property type="project" value="InterPro"/>
</dbReference>
<feature type="region of interest" description="Disordered" evidence="15">
    <location>
        <begin position="236"/>
        <end position="364"/>
    </location>
</feature>
<comment type="caution">
    <text evidence="18">The sequence shown here is derived from an EMBL/GenBank/DDBJ whole genome shotgun (WGS) entry which is preliminary data.</text>
</comment>
<dbReference type="FunFam" id="3.40.47.10:FF:000010">
    <property type="entry name" value="Acetyl-CoA acetyltransferase (Thiolase)"/>
    <property type="match status" value="1"/>
</dbReference>
<evidence type="ECO:0000256" key="15">
    <source>
        <dbReference type="SAM" id="MobiDB-lite"/>
    </source>
</evidence>
<keyword evidence="7" id="KW-0808">Transferase</keyword>
<dbReference type="CDD" id="cd00751">
    <property type="entry name" value="thiolase"/>
    <property type="match status" value="1"/>
</dbReference>
<dbReference type="PANTHER" id="PTHR18919:SF107">
    <property type="entry name" value="ACETYL-COA ACETYLTRANSFERASE, CYTOSOLIC"/>
    <property type="match status" value="1"/>
</dbReference>
<dbReference type="PANTHER" id="PTHR18919">
    <property type="entry name" value="ACETYL-COA C-ACYLTRANSFERASE"/>
    <property type="match status" value="1"/>
</dbReference>
<feature type="non-terminal residue" evidence="18">
    <location>
        <position position="1"/>
    </location>
</feature>
<dbReference type="GO" id="GO:0008380">
    <property type="term" value="P:RNA splicing"/>
    <property type="evidence" value="ECO:0007669"/>
    <property type="project" value="UniProtKB-KW"/>
</dbReference>
<evidence type="ECO:0000313" key="19">
    <source>
        <dbReference type="Proteomes" id="UP000886611"/>
    </source>
</evidence>
<sequence>MTNEEPLPKKVRLSENDLKNLSRDELCLRWKQHEAYVQVLEAKYAELNSNDVTGLKESEEKLKQQQQESARRENILVMRLATKEQEMQECTNQIQYLKQVQQPSAAQLRSTMVDPAINLFFLKMKSELEQTKDKLEQAQNELSAWKFTPDSQTGKKLMAKCRMLIQENQELGRQLSQGRIAQLEAELALQKKYSEELKSSQDELNDFIIQLDEEVEGMQSTILVLQQQLKETRQQLAQQAQQQSSAPGTSRTTEQSGQADARVANGPSNSGQLQRTSVSGVYREVSSTEEDFPSSPGNGNKLSNHSEERSSRGGVSYANPLSAGYESVDSPTGSDNSLAHHSNDTDSNHDPQEEKSVSGKGRFNGSLSNLPVHLLGSRVISEALKRTSVRPEDVSEVILGHVLTAGHGQNPARQASVDAGIPYCVPAWSCQMVCGSGLKAVCLGAQTIITGEATIVVAGGMENMSRTPHAIHIRSGHKMGDTPLQDTMISDGLTDAFHQYHMGITAENVAKQWSVSRQAQDQFAVQSQNKAEAAQKGGYFEKEIVPIQVPSMKVELTADEFPRHGCTLDAVTKMKPCFVKDGSGSVTAANSSGINDGAAAVVLMSKSEAKKRNLQPLAQIISWAQAGIDPSVMGTGPIPAIKKAVEKAGWKLENVDLFEINEAFAAQSLAVVKELGLKPEKVNISGGAIALGHPLGASGCRILVTLLYALERTGGKKGVAALCIGGGMGIAMCVERTCD</sequence>
<evidence type="ECO:0000256" key="1">
    <source>
        <dbReference type="ARBA" id="ARBA00004123"/>
    </source>
</evidence>
<dbReference type="InterPro" id="IPR016039">
    <property type="entry name" value="Thiolase-like"/>
</dbReference>
<evidence type="ECO:0000259" key="16">
    <source>
        <dbReference type="Pfam" id="PF00108"/>
    </source>
</evidence>
<keyword evidence="19" id="KW-1185">Reference proteome</keyword>
<feature type="compositionally biased region" description="Polar residues" evidence="15">
    <location>
        <begin position="329"/>
        <end position="340"/>
    </location>
</feature>
<evidence type="ECO:0000256" key="6">
    <source>
        <dbReference type="ARBA" id="ARBA00022664"/>
    </source>
</evidence>
<evidence type="ECO:0000256" key="5">
    <source>
        <dbReference type="ARBA" id="ARBA00017540"/>
    </source>
</evidence>
<dbReference type="PROSITE" id="PS00737">
    <property type="entry name" value="THIOLASE_2"/>
    <property type="match status" value="1"/>
</dbReference>